<accession>A0A2P2Q5U5</accession>
<proteinExistence type="predicted"/>
<organism evidence="1">
    <name type="scientific">Rhizophora mucronata</name>
    <name type="common">Asiatic mangrove</name>
    <dbReference type="NCBI Taxonomy" id="61149"/>
    <lineage>
        <taxon>Eukaryota</taxon>
        <taxon>Viridiplantae</taxon>
        <taxon>Streptophyta</taxon>
        <taxon>Embryophyta</taxon>
        <taxon>Tracheophyta</taxon>
        <taxon>Spermatophyta</taxon>
        <taxon>Magnoliopsida</taxon>
        <taxon>eudicotyledons</taxon>
        <taxon>Gunneridae</taxon>
        <taxon>Pentapetalae</taxon>
        <taxon>rosids</taxon>
        <taxon>fabids</taxon>
        <taxon>Malpighiales</taxon>
        <taxon>Rhizophoraceae</taxon>
        <taxon>Rhizophora</taxon>
    </lineage>
</organism>
<dbReference type="EMBL" id="GGEC01081826">
    <property type="protein sequence ID" value="MBX62310.1"/>
    <property type="molecule type" value="Transcribed_RNA"/>
</dbReference>
<sequence>MIDLVTDFDCWGTIFVRVLFAIEYLHLHFFVICSNSPLYIC</sequence>
<evidence type="ECO:0000313" key="1">
    <source>
        <dbReference type="EMBL" id="MBX62310.1"/>
    </source>
</evidence>
<dbReference type="AlphaFoldDB" id="A0A2P2Q5U5"/>
<protein>
    <submittedName>
        <fullName evidence="1">Uncharacterized protein</fullName>
    </submittedName>
</protein>
<reference evidence="1" key="1">
    <citation type="submission" date="2018-02" db="EMBL/GenBank/DDBJ databases">
        <title>Rhizophora mucronata_Transcriptome.</title>
        <authorList>
            <person name="Meera S.P."/>
            <person name="Sreeshan A."/>
            <person name="Augustine A."/>
        </authorList>
    </citation>
    <scope>NUCLEOTIDE SEQUENCE</scope>
    <source>
        <tissue evidence="1">Leaf</tissue>
    </source>
</reference>
<name>A0A2P2Q5U5_RHIMU</name>